<keyword evidence="2" id="KW-1185">Reference proteome</keyword>
<accession>A0A2I7N773</accession>
<proteinExistence type="predicted"/>
<evidence type="ECO:0000313" key="2">
    <source>
        <dbReference type="Proteomes" id="UP000236655"/>
    </source>
</evidence>
<reference evidence="2" key="1">
    <citation type="submission" date="2017-11" db="EMBL/GenBank/DDBJ databases">
        <authorList>
            <person name="Chan K.G."/>
            <person name="Lee L.S."/>
        </authorList>
    </citation>
    <scope>NUCLEOTIDE SEQUENCE [LARGE SCALE GENOMIC DNA]</scope>
    <source>
        <strain evidence="2">DSM 100970</strain>
    </source>
</reference>
<dbReference type="Proteomes" id="UP000236655">
    <property type="component" value="Chromosome"/>
</dbReference>
<protein>
    <recommendedName>
        <fullName evidence="3">HTH luxR-type domain-containing protein</fullName>
    </recommendedName>
</protein>
<dbReference type="KEGG" id="nba:CUN60_08450"/>
<dbReference type="InterPro" id="IPR036388">
    <property type="entry name" value="WH-like_DNA-bd_sf"/>
</dbReference>
<dbReference type="AlphaFoldDB" id="A0A2I7N773"/>
<gene>
    <name evidence="1" type="ORF">CUN60_08450</name>
</gene>
<dbReference type="Gene3D" id="1.10.10.10">
    <property type="entry name" value="Winged helix-like DNA-binding domain superfamily/Winged helix DNA-binding domain"/>
    <property type="match status" value="1"/>
</dbReference>
<dbReference type="RefSeq" id="WP_102951616.1">
    <property type="nucleotide sequence ID" value="NZ_CP024847.1"/>
</dbReference>
<organism evidence="1 2">
    <name type="scientific">Aquella oligotrophica</name>
    <dbReference type="NCBI Taxonomy" id="2067065"/>
    <lineage>
        <taxon>Bacteria</taxon>
        <taxon>Pseudomonadati</taxon>
        <taxon>Pseudomonadota</taxon>
        <taxon>Betaproteobacteria</taxon>
        <taxon>Neisseriales</taxon>
        <taxon>Neisseriaceae</taxon>
        <taxon>Aquella</taxon>
    </lineage>
</organism>
<sequence length="251" mass="29160">MDILQKNNMADENFFKTYCESAKVLYNSGEKEKVLIKNKNLEIVYISIGYEDTYGVTLESLTGGKLSEEKKIIYEKERITALEQDKIIRDTRQAREFIFIDAYYHISHVYKRPIINPATNNFVGIFVYIHNYVHPNLLKLIYKINGVNSGLSNIKTESLKYKLTKKQNMILFLYLNRFSNSEISEIMTTLGHKISKARVNDHLENLKLIFHARSKNELIEKAVALNYHLLIPRAFLKSGSYEFDSNMIISG</sequence>
<name>A0A2I7N773_9NEIS</name>
<evidence type="ECO:0008006" key="3">
    <source>
        <dbReference type="Google" id="ProtNLM"/>
    </source>
</evidence>
<evidence type="ECO:0000313" key="1">
    <source>
        <dbReference type="EMBL" id="AUR52323.1"/>
    </source>
</evidence>
<dbReference type="EMBL" id="CP024847">
    <property type="protein sequence ID" value="AUR52323.1"/>
    <property type="molecule type" value="Genomic_DNA"/>
</dbReference>